<accession>A0A0D8FR94</accession>
<evidence type="ECO:0008006" key="4">
    <source>
        <dbReference type="Google" id="ProtNLM"/>
    </source>
</evidence>
<keyword evidence="1" id="KW-0812">Transmembrane</keyword>
<dbReference type="Gene3D" id="3.30.70.60">
    <property type="match status" value="1"/>
</dbReference>
<protein>
    <recommendedName>
        <fullName evidence="4">Pilus assembly protein, PilO</fullName>
    </recommendedName>
</protein>
<sequence length="190" mass="19725">MKISRSRIIAVLAGVLVIVIGAGWYFGVYASLSNRIAAKQAQIGLDQTQLANDRVQLAQLVHDKRNASLLAVESKALQSTLPAKFSLATFISQADVVASAAGVPLLQITPTQPGSVATTTGGSGAVPGVSSISFTAQATGTFVGLMHFLHGLDHLTELVNLQTMQLSALSGGGANPKINLSFTGSVYYRS</sequence>
<reference evidence="2 3" key="1">
    <citation type="submission" date="2015-01" db="EMBL/GenBank/DDBJ databases">
        <title>Draft genome of the acidophilic iron oxidizer Ferrimicrobium acidiphilum strain T23.</title>
        <authorList>
            <person name="Poehlein A."/>
            <person name="Eisen S."/>
            <person name="Schloemann M."/>
            <person name="Johnson B.D."/>
            <person name="Daniel R."/>
            <person name="Muehling M."/>
        </authorList>
    </citation>
    <scope>NUCLEOTIDE SEQUENCE [LARGE SCALE GENOMIC DNA]</scope>
    <source>
        <strain evidence="2 3">T23</strain>
    </source>
</reference>
<keyword evidence="1" id="KW-0472">Membrane</keyword>
<comment type="caution">
    <text evidence="2">The sequence shown here is derived from an EMBL/GenBank/DDBJ whole genome shotgun (WGS) entry which is preliminary data.</text>
</comment>
<name>A0A0D8FR94_9ACTN</name>
<dbReference type="AlphaFoldDB" id="A0A0D8FR94"/>
<feature type="transmembrane region" description="Helical" evidence="1">
    <location>
        <begin position="7"/>
        <end position="26"/>
    </location>
</feature>
<evidence type="ECO:0000313" key="2">
    <source>
        <dbReference type="EMBL" id="KJE75780.1"/>
    </source>
</evidence>
<dbReference type="Proteomes" id="UP000032336">
    <property type="component" value="Unassembled WGS sequence"/>
</dbReference>
<gene>
    <name evidence="2" type="ORF">FEAC_24830</name>
</gene>
<dbReference type="STRING" id="1121877.FEAC_24830"/>
<dbReference type="InterPro" id="IPR014717">
    <property type="entry name" value="Transl_elong_EF1B/ribsomal_bS6"/>
</dbReference>
<proteinExistence type="predicted"/>
<dbReference type="EMBL" id="JXUW01000029">
    <property type="protein sequence ID" value="KJE75780.1"/>
    <property type="molecule type" value="Genomic_DNA"/>
</dbReference>
<evidence type="ECO:0000256" key="1">
    <source>
        <dbReference type="SAM" id="Phobius"/>
    </source>
</evidence>
<keyword evidence="3" id="KW-1185">Reference proteome</keyword>
<dbReference type="RefSeq" id="WP_035390383.1">
    <property type="nucleotide sequence ID" value="NZ_JQKF01000024.1"/>
</dbReference>
<dbReference type="GeneID" id="78373507"/>
<keyword evidence="1" id="KW-1133">Transmembrane helix</keyword>
<evidence type="ECO:0000313" key="3">
    <source>
        <dbReference type="Proteomes" id="UP000032336"/>
    </source>
</evidence>
<organism evidence="2 3">
    <name type="scientific">Ferrimicrobium acidiphilum DSM 19497</name>
    <dbReference type="NCBI Taxonomy" id="1121877"/>
    <lineage>
        <taxon>Bacteria</taxon>
        <taxon>Bacillati</taxon>
        <taxon>Actinomycetota</taxon>
        <taxon>Acidimicrobiia</taxon>
        <taxon>Acidimicrobiales</taxon>
        <taxon>Acidimicrobiaceae</taxon>
        <taxon>Ferrimicrobium</taxon>
    </lineage>
</organism>